<accession>Q1DF89</accession>
<proteinExistence type="predicted"/>
<protein>
    <submittedName>
        <fullName evidence="2">Uncharacterized protein</fullName>
    </submittedName>
</protein>
<keyword evidence="3" id="KW-1185">Reference proteome</keyword>
<dbReference type="KEGG" id="mxa:MXAN_0413"/>
<dbReference type="AlphaFoldDB" id="Q1DF89"/>
<dbReference type="EnsemblBacteria" id="ABF87639">
    <property type="protein sequence ID" value="ABF87639"/>
    <property type="gene ID" value="MXAN_0413"/>
</dbReference>
<evidence type="ECO:0000256" key="1">
    <source>
        <dbReference type="SAM" id="MobiDB-lite"/>
    </source>
</evidence>
<dbReference type="Proteomes" id="UP000002402">
    <property type="component" value="Chromosome"/>
</dbReference>
<sequence length="256" mass="27323">MPATGTLWAVGPPAPHQGSAPPRTTSSFSPVPAMTASGTRGHNDNRLPMPGNPPVRQASQRLFSCTTPKTRVTGWRANYVQSMRTSRIFTAALLAAAGSAWAQPVQYLDLRTPRVALNARVTDRDLTSPDLQVGFSDGSLRGRAFGRPLNLTLDAARIRGIYGSGPVDLRMTQEEGALHAKGTFGGQLTDFQVTPQTLKGDVGRCSYQLKASEEGRYQGWRSCLAGLENPVSLSIPPAIGGDDARLVATLALILSR</sequence>
<organism evidence="2 3">
    <name type="scientific">Myxococcus xanthus (strain DK1622)</name>
    <dbReference type="NCBI Taxonomy" id="246197"/>
    <lineage>
        <taxon>Bacteria</taxon>
        <taxon>Pseudomonadati</taxon>
        <taxon>Myxococcota</taxon>
        <taxon>Myxococcia</taxon>
        <taxon>Myxococcales</taxon>
        <taxon>Cystobacterineae</taxon>
        <taxon>Myxococcaceae</taxon>
        <taxon>Myxococcus</taxon>
    </lineage>
</organism>
<evidence type="ECO:0000313" key="3">
    <source>
        <dbReference type="Proteomes" id="UP000002402"/>
    </source>
</evidence>
<gene>
    <name evidence="2" type="ordered locus">MXAN_0413</name>
</gene>
<dbReference type="HOGENOM" id="CLU_094933_0_0_7"/>
<name>Q1DF89_MYXXD</name>
<feature type="region of interest" description="Disordered" evidence="1">
    <location>
        <begin position="1"/>
        <end position="58"/>
    </location>
</feature>
<dbReference type="EMBL" id="CP000113">
    <property type="protein sequence ID" value="ABF87639.1"/>
    <property type="molecule type" value="Genomic_DNA"/>
</dbReference>
<dbReference type="STRING" id="246197.MXAN_0413"/>
<evidence type="ECO:0000313" key="2">
    <source>
        <dbReference type="EMBL" id="ABF87639.1"/>
    </source>
</evidence>
<dbReference type="eggNOG" id="ENOG5030TP6">
    <property type="taxonomic scope" value="Bacteria"/>
</dbReference>
<reference evidence="2 3" key="1">
    <citation type="journal article" date="2006" name="Proc. Natl. Acad. Sci. U.S.A.">
        <title>Evolution of sensory complexity recorded in a myxobacterial genome.</title>
        <authorList>
            <person name="Goldman B.S."/>
            <person name="Nierman W.C."/>
            <person name="Kaiser D."/>
            <person name="Slater S.C."/>
            <person name="Durkin A.S."/>
            <person name="Eisen J.A."/>
            <person name="Ronning C.M."/>
            <person name="Barbazuk W.B."/>
            <person name="Blanchard M."/>
            <person name="Field C."/>
            <person name="Halling C."/>
            <person name="Hinkle G."/>
            <person name="Iartchuk O."/>
            <person name="Kim H.S."/>
            <person name="Mackenzie C."/>
            <person name="Madupu R."/>
            <person name="Miller N."/>
            <person name="Shvartsbeyn A."/>
            <person name="Sullivan S.A."/>
            <person name="Vaudin M."/>
            <person name="Wiegand R."/>
            <person name="Kaplan H.B."/>
        </authorList>
    </citation>
    <scope>NUCLEOTIDE SEQUENCE [LARGE SCALE GENOMIC DNA]</scope>
    <source>
        <strain evidence="3">DK1622</strain>
    </source>
</reference>